<dbReference type="InterPro" id="IPR036047">
    <property type="entry name" value="F-box-like_dom_sf"/>
</dbReference>
<dbReference type="AlphaFoldDB" id="A0A5N6TZA4"/>
<sequence>MDPELNHLNQVNKYCTLCGVVLLCEELEEIPETRRPWYAEVRAVAKEEFDRIFVTGVGFLDSRDVLCAPLDEELDYSNATELDDVELLRTESELHGFGLHDSCWMLLQDRLWHMIDSDIVADSLYDQFYCTPAPLQASLSFGHDYGGAEQWQEVYDTPVMEKIPPLMRADPYAIPLLEKLEEKALDVDTAQEYHSTYHTRSTDSNIGYQHSFGRLSLELFHEIVSYLSVSELLALKCTSRELVQRVIFSSLPPSFWKRQFTPGYSMDFLFPDLEQKRDWFRLYRGTMSILQANDESSEMLSLLNRKRIRALLEPIASVVEADAERSKEPSGRRANCMEFSPGKWLVSEGLFQWRAENIYTGYRSLEDDFLPHGCHVPRYRIGDFPHTMLHGGEIEISTVQLGGRVFISGIDHNSDDPQGLLKRQAVGHELLTGHVTIDIPPGTIFNQIEVAFCAEGVRGIRFHYAGNTTSEWVGDTDDKEMSYGVLQVPHSDSGLYHLFAGTDAYKLTAIGTVHDEKLDDMADNSFWRDYPLDLTLPDSYLWQSARPSYENLRIYQFQPDSVGTNYRPLINIDFGGPDGKWLESLVSMEVHVSNELSPIVGMSFKYTDKTLQFGICTSEKATSFPIDGPGGERITDVLAYTTGAIDCSSIYGLQVVTTLGRKQQFVPHNPYDGSGSPGMTGGDLQSLDKRPEGGIITGFVVTKRWDEDHFIEMGIQFQLCNEDRS</sequence>
<dbReference type="OrthoDB" id="5273847at2759"/>
<accession>A0A5N6TZA4</accession>
<evidence type="ECO:0000313" key="3">
    <source>
        <dbReference type="Proteomes" id="UP000325780"/>
    </source>
</evidence>
<dbReference type="Pfam" id="PF24539">
    <property type="entry name" value="DUF7600"/>
    <property type="match status" value="1"/>
</dbReference>
<reference evidence="2 3" key="1">
    <citation type="submission" date="2019-04" db="EMBL/GenBank/DDBJ databases">
        <title>Friends and foes A comparative genomics study of 23 Aspergillus species from section Flavi.</title>
        <authorList>
            <consortium name="DOE Joint Genome Institute"/>
            <person name="Kjaerbolling I."/>
            <person name="Vesth T."/>
            <person name="Frisvad J.C."/>
            <person name="Nybo J.L."/>
            <person name="Theobald S."/>
            <person name="Kildgaard S."/>
            <person name="Isbrandt T."/>
            <person name="Kuo A."/>
            <person name="Sato A."/>
            <person name="Lyhne E.K."/>
            <person name="Kogle M.E."/>
            <person name="Wiebenga A."/>
            <person name="Kun R.S."/>
            <person name="Lubbers R.J."/>
            <person name="Makela M.R."/>
            <person name="Barry K."/>
            <person name="Chovatia M."/>
            <person name="Clum A."/>
            <person name="Daum C."/>
            <person name="Haridas S."/>
            <person name="He G."/>
            <person name="LaButti K."/>
            <person name="Lipzen A."/>
            <person name="Mondo S."/>
            <person name="Riley R."/>
            <person name="Salamov A."/>
            <person name="Simmons B.A."/>
            <person name="Magnuson J.K."/>
            <person name="Henrissat B."/>
            <person name="Mortensen U.H."/>
            <person name="Larsen T.O."/>
            <person name="Devries R.P."/>
            <person name="Grigoriev I.V."/>
            <person name="Machida M."/>
            <person name="Baker S.E."/>
            <person name="Andersen M.R."/>
        </authorList>
    </citation>
    <scope>NUCLEOTIDE SEQUENCE [LARGE SCALE GENOMIC DNA]</scope>
    <source>
        <strain evidence="2 3">IBT 18842</strain>
    </source>
</reference>
<evidence type="ECO:0000259" key="1">
    <source>
        <dbReference type="Pfam" id="PF24539"/>
    </source>
</evidence>
<dbReference type="InterPro" id="IPR056021">
    <property type="entry name" value="DUF7600"/>
</dbReference>
<dbReference type="SUPFAM" id="SSF81383">
    <property type="entry name" value="F-box domain"/>
    <property type="match status" value="1"/>
</dbReference>
<organism evidence="2 3">
    <name type="scientific">Aspergillus avenaceus</name>
    <dbReference type="NCBI Taxonomy" id="36643"/>
    <lineage>
        <taxon>Eukaryota</taxon>
        <taxon>Fungi</taxon>
        <taxon>Dikarya</taxon>
        <taxon>Ascomycota</taxon>
        <taxon>Pezizomycotina</taxon>
        <taxon>Eurotiomycetes</taxon>
        <taxon>Eurotiomycetidae</taxon>
        <taxon>Eurotiales</taxon>
        <taxon>Aspergillaceae</taxon>
        <taxon>Aspergillus</taxon>
        <taxon>Aspergillus subgen. Circumdati</taxon>
    </lineage>
</organism>
<evidence type="ECO:0000313" key="2">
    <source>
        <dbReference type="EMBL" id="KAE8151706.1"/>
    </source>
</evidence>
<proteinExistence type="predicted"/>
<keyword evidence="3" id="KW-1185">Reference proteome</keyword>
<dbReference type="EMBL" id="ML742066">
    <property type="protein sequence ID" value="KAE8151706.1"/>
    <property type="molecule type" value="Genomic_DNA"/>
</dbReference>
<feature type="domain" description="DUF7600" evidence="1">
    <location>
        <begin position="370"/>
        <end position="511"/>
    </location>
</feature>
<gene>
    <name evidence="2" type="ORF">BDV25DRAFT_171265</name>
</gene>
<name>A0A5N6TZA4_ASPAV</name>
<protein>
    <recommendedName>
        <fullName evidence="1">DUF7600 domain-containing protein</fullName>
    </recommendedName>
</protein>
<dbReference type="Proteomes" id="UP000325780">
    <property type="component" value="Unassembled WGS sequence"/>
</dbReference>